<dbReference type="GO" id="GO:0050960">
    <property type="term" value="P:detection of temperature stimulus involved in thermoception"/>
    <property type="evidence" value="ECO:0007669"/>
    <property type="project" value="Ensembl"/>
</dbReference>
<feature type="repeat" description="ANK" evidence="32">
    <location>
        <begin position="201"/>
        <end position="233"/>
    </location>
</feature>
<keyword evidence="7" id="KW-0109">Calcium transport</keyword>
<dbReference type="GO" id="GO:0034605">
    <property type="term" value="P:cellular response to heat"/>
    <property type="evidence" value="ECO:0007669"/>
    <property type="project" value="Ensembl"/>
</dbReference>
<feature type="transmembrane region" description="Helical" evidence="34">
    <location>
        <begin position="670"/>
        <end position="694"/>
    </location>
</feature>
<dbReference type="CDD" id="cd22196">
    <property type="entry name" value="TRPV1"/>
    <property type="match status" value="1"/>
</dbReference>
<evidence type="ECO:0000256" key="2">
    <source>
        <dbReference type="ARBA" id="ARBA00010374"/>
    </source>
</evidence>
<feature type="transmembrane region" description="Helical" evidence="34">
    <location>
        <begin position="484"/>
        <end position="502"/>
    </location>
</feature>
<dbReference type="GeneTree" id="ENSGT00940000160870"/>
<dbReference type="GO" id="GO:0005230">
    <property type="term" value="F:extracellular ligand-gated monoatomic ion channel activity"/>
    <property type="evidence" value="ECO:0007669"/>
    <property type="project" value="Ensembl"/>
</dbReference>
<keyword evidence="20" id="KW-0406">Ion transport</keyword>
<dbReference type="GO" id="GO:1901594">
    <property type="term" value="P:response to capsazepine"/>
    <property type="evidence" value="ECO:0007669"/>
    <property type="project" value="Ensembl"/>
</dbReference>
<dbReference type="PRINTS" id="PR01768">
    <property type="entry name" value="TRPVRECEPTOR"/>
</dbReference>
<dbReference type="GO" id="GO:0050965">
    <property type="term" value="P:detection of temperature stimulus involved in sensory perception of pain"/>
    <property type="evidence" value="ECO:0007669"/>
    <property type="project" value="Ensembl"/>
</dbReference>
<comment type="similarity">
    <text evidence="2">Belongs to the transient receptor (TC 1.A.4) family. TrpV subfamily. TRPV1 sub-subfamily.</text>
</comment>
<keyword evidence="15" id="KW-0112">Calmodulin-binding</keyword>
<name>A0A8C9A7Q9_PROSS</name>
<evidence type="ECO:0000313" key="37">
    <source>
        <dbReference type="Proteomes" id="UP000694414"/>
    </source>
</evidence>
<evidence type="ECO:0000313" key="36">
    <source>
        <dbReference type="Ensembl" id="ENSPSMP00000026160.1"/>
    </source>
</evidence>
<keyword evidence="12" id="KW-0547">Nucleotide-binding</keyword>
<comment type="catalytic activity">
    <reaction evidence="29">
        <text>K(+)(in) = K(+)(out)</text>
        <dbReference type="Rhea" id="RHEA:29463"/>
        <dbReference type="ChEBI" id="CHEBI:29103"/>
    </reaction>
</comment>
<evidence type="ECO:0000256" key="4">
    <source>
        <dbReference type="ARBA" id="ARBA00022448"/>
    </source>
</evidence>
<proteinExistence type="inferred from homology"/>
<keyword evidence="5" id="KW-1003">Cell membrane</keyword>
<feature type="transmembrane region" description="Helical" evidence="34">
    <location>
        <begin position="589"/>
        <end position="611"/>
    </location>
</feature>
<dbReference type="Pfam" id="PF00023">
    <property type="entry name" value="Ank"/>
    <property type="match status" value="1"/>
</dbReference>
<evidence type="ECO:0000256" key="34">
    <source>
        <dbReference type="SAM" id="Phobius"/>
    </source>
</evidence>
<keyword evidence="24" id="KW-0966">Cell projection</keyword>
<gene>
    <name evidence="36" type="primary">TRPV1</name>
</gene>
<evidence type="ECO:0000256" key="21">
    <source>
        <dbReference type="ARBA" id="ARBA00023136"/>
    </source>
</evidence>
<dbReference type="GO" id="GO:0050968">
    <property type="term" value="P:detection of chemical stimulus involved in sensory perception of pain"/>
    <property type="evidence" value="ECO:0007669"/>
    <property type="project" value="Ensembl"/>
</dbReference>
<evidence type="ECO:0000256" key="11">
    <source>
        <dbReference type="ARBA" id="ARBA00022737"/>
    </source>
</evidence>
<protein>
    <recommendedName>
        <fullName evidence="3">Transient receptor potential cation channel subfamily V member 1</fullName>
    </recommendedName>
    <alternativeName>
        <fullName evidence="27">Osm-9-like TRP channel 1</fullName>
    </alternativeName>
    <alternativeName>
        <fullName evidence="26">Vanilloid receptor 1</fullName>
    </alternativeName>
</protein>
<keyword evidence="6" id="KW-0597">Phosphoprotein</keyword>
<feature type="domain" description="Ion transport" evidence="35">
    <location>
        <begin position="447"/>
        <end position="706"/>
    </location>
</feature>
<evidence type="ECO:0000256" key="29">
    <source>
        <dbReference type="ARBA" id="ARBA00034430"/>
    </source>
</evidence>
<dbReference type="SUPFAM" id="SSF48403">
    <property type="entry name" value="Ankyrin repeat"/>
    <property type="match status" value="1"/>
</dbReference>
<dbReference type="GO" id="GO:0032591">
    <property type="term" value="C:dendritic spine membrane"/>
    <property type="evidence" value="ECO:0007669"/>
    <property type="project" value="UniProtKB-SubCell"/>
</dbReference>
<dbReference type="GO" id="GO:0060083">
    <property type="term" value="P:smooth muscle contraction involved in micturition"/>
    <property type="evidence" value="ECO:0007669"/>
    <property type="project" value="Ensembl"/>
</dbReference>
<keyword evidence="19" id="KW-0915">Sodium</keyword>
<reference evidence="36" key="2">
    <citation type="submission" date="2025-09" db="UniProtKB">
        <authorList>
            <consortium name="Ensembl"/>
        </authorList>
    </citation>
    <scope>IDENTIFICATION</scope>
</reference>
<evidence type="ECO:0000256" key="10">
    <source>
        <dbReference type="ARBA" id="ARBA00022723"/>
    </source>
</evidence>
<keyword evidence="8" id="KW-0107">Calcium channel</keyword>
<evidence type="ECO:0000256" key="25">
    <source>
        <dbReference type="ARBA" id="ARBA00023303"/>
    </source>
</evidence>
<evidence type="ECO:0000256" key="1">
    <source>
        <dbReference type="ARBA" id="ARBA00004332"/>
    </source>
</evidence>
<feature type="region of interest" description="Disordered" evidence="33">
    <location>
        <begin position="1"/>
        <end position="34"/>
    </location>
</feature>
<feature type="transmembrane region" description="Helical" evidence="34">
    <location>
        <begin position="549"/>
        <end position="568"/>
    </location>
</feature>
<evidence type="ECO:0000256" key="14">
    <source>
        <dbReference type="ARBA" id="ARBA00022840"/>
    </source>
</evidence>
<keyword evidence="10" id="KW-0479">Metal-binding</keyword>
<dbReference type="GO" id="GO:0005524">
    <property type="term" value="F:ATP binding"/>
    <property type="evidence" value="ECO:0007669"/>
    <property type="project" value="UniProtKB-KW"/>
</dbReference>
<dbReference type="GO" id="GO:0050954">
    <property type="term" value="P:sensory perception of mechanical stimulus"/>
    <property type="evidence" value="ECO:0007669"/>
    <property type="project" value="Ensembl"/>
</dbReference>
<dbReference type="InterPro" id="IPR005821">
    <property type="entry name" value="Ion_trans_dom"/>
</dbReference>
<dbReference type="SMART" id="SM00248">
    <property type="entry name" value="ANK"/>
    <property type="match status" value="4"/>
</dbReference>
<keyword evidence="18 32" id="KW-0040">ANK repeat</keyword>
<keyword evidence="16 34" id="KW-1133">Transmembrane helix</keyword>
<dbReference type="GO" id="GO:0002024">
    <property type="term" value="P:diet induced thermogenesis"/>
    <property type="evidence" value="ECO:0007669"/>
    <property type="project" value="Ensembl"/>
</dbReference>
<dbReference type="PANTHER" id="PTHR10582:SF17">
    <property type="entry name" value="TRANSIENT RECEPTOR POTENTIAL CATION CHANNEL SUBFAMILY V MEMBER 1"/>
    <property type="match status" value="1"/>
</dbReference>
<evidence type="ECO:0000256" key="12">
    <source>
        <dbReference type="ARBA" id="ARBA00022741"/>
    </source>
</evidence>
<keyword evidence="14" id="KW-0067">ATP-binding</keyword>
<dbReference type="GO" id="GO:0045211">
    <property type="term" value="C:postsynaptic membrane"/>
    <property type="evidence" value="ECO:0007669"/>
    <property type="project" value="Ensembl"/>
</dbReference>
<dbReference type="GO" id="GO:0006629">
    <property type="term" value="P:lipid metabolic process"/>
    <property type="evidence" value="ECO:0007669"/>
    <property type="project" value="Ensembl"/>
</dbReference>
<evidence type="ECO:0000256" key="19">
    <source>
        <dbReference type="ARBA" id="ARBA00023053"/>
    </source>
</evidence>
<keyword evidence="22" id="KW-0325">Glycoprotein</keyword>
<dbReference type="PROSITE" id="PS50297">
    <property type="entry name" value="ANK_REP_REGION"/>
    <property type="match status" value="1"/>
</dbReference>
<evidence type="ECO:0000256" key="13">
    <source>
        <dbReference type="ARBA" id="ARBA00022837"/>
    </source>
</evidence>
<evidence type="ECO:0000256" key="5">
    <source>
        <dbReference type="ARBA" id="ARBA00022475"/>
    </source>
</evidence>
<dbReference type="FunFam" id="1.25.40.20:FF:000018">
    <property type="entry name" value="Transient receptor potential cation channel subfamily V member 1"/>
    <property type="match status" value="1"/>
</dbReference>
<dbReference type="GO" id="GO:0048266">
    <property type="term" value="P:behavioral response to pain"/>
    <property type="evidence" value="ECO:0007669"/>
    <property type="project" value="Ensembl"/>
</dbReference>
<dbReference type="GO" id="GO:0050909">
    <property type="term" value="P:sensory perception of taste"/>
    <property type="evidence" value="ECO:0007669"/>
    <property type="project" value="Ensembl"/>
</dbReference>
<evidence type="ECO:0000256" key="6">
    <source>
        <dbReference type="ARBA" id="ARBA00022553"/>
    </source>
</evidence>
<evidence type="ECO:0000256" key="18">
    <source>
        <dbReference type="ARBA" id="ARBA00023043"/>
    </source>
</evidence>
<keyword evidence="13" id="KW-0106">Calcium</keyword>
<dbReference type="Pfam" id="PF00520">
    <property type="entry name" value="Ion_trans"/>
    <property type="match status" value="1"/>
</dbReference>
<keyword evidence="4" id="KW-0813">Transport</keyword>
<evidence type="ECO:0000256" key="3">
    <source>
        <dbReference type="ARBA" id="ARBA00015942"/>
    </source>
</evidence>
<keyword evidence="17" id="KW-0770">Synapse</keyword>
<feature type="transmembrane region" description="Helical" evidence="34">
    <location>
        <begin position="445"/>
        <end position="464"/>
    </location>
</feature>
<dbReference type="GO" id="GO:0001660">
    <property type="term" value="P:fever generation"/>
    <property type="evidence" value="ECO:0007669"/>
    <property type="project" value="Ensembl"/>
</dbReference>
<dbReference type="PROSITE" id="PS50088">
    <property type="entry name" value="ANK_REPEAT"/>
    <property type="match status" value="1"/>
</dbReference>
<dbReference type="GO" id="GO:0046872">
    <property type="term" value="F:metal ion binding"/>
    <property type="evidence" value="ECO:0007669"/>
    <property type="project" value="UniProtKB-KW"/>
</dbReference>
<dbReference type="PANTHER" id="PTHR10582">
    <property type="entry name" value="TRANSIENT RECEPTOR POTENTIAL ION CHANNEL PROTEIN"/>
    <property type="match status" value="1"/>
</dbReference>
<dbReference type="GO" id="GO:0051219">
    <property type="term" value="F:phosphoprotein binding"/>
    <property type="evidence" value="ECO:0007669"/>
    <property type="project" value="Ensembl"/>
</dbReference>
<organism evidence="36 37">
    <name type="scientific">Prolemur simus</name>
    <name type="common">Greater bamboo lemur</name>
    <name type="synonym">Hapalemur simus</name>
    <dbReference type="NCBI Taxonomy" id="1328070"/>
    <lineage>
        <taxon>Eukaryota</taxon>
        <taxon>Metazoa</taxon>
        <taxon>Chordata</taxon>
        <taxon>Craniata</taxon>
        <taxon>Vertebrata</taxon>
        <taxon>Euteleostomi</taxon>
        <taxon>Mammalia</taxon>
        <taxon>Eutheria</taxon>
        <taxon>Euarchontoglires</taxon>
        <taxon>Primates</taxon>
        <taxon>Strepsirrhini</taxon>
        <taxon>Lemuriformes</taxon>
        <taxon>Lemuridae</taxon>
        <taxon>Prolemur</taxon>
    </lineage>
</organism>
<dbReference type="GO" id="GO:0000122">
    <property type="term" value="P:negative regulation of transcription by RNA polymerase II"/>
    <property type="evidence" value="ECO:0007669"/>
    <property type="project" value="Ensembl"/>
</dbReference>
<dbReference type="GO" id="GO:0098703">
    <property type="term" value="P:calcium ion import across plasma membrane"/>
    <property type="evidence" value="ECO:0007669"/>
    <property type="project" value="Ensembl"/>
</dbReference>
<comment type="catalytic activity">
    <reaction evidence="28">
        <text>Mg(2+)(in) = Mg(2+)(out)</text>
        <dbReference type="Rhea" id="RHEA:29827"/>
        <dbReference type="ChEBI" id="CHEBI:18420"/>
    </reaction>
</comment>
<evidence type="ECO:0000256" key="8">
    <source>
        <dbReference type="ARBA" id="ARBA00022673"/>
    </source>
</evidence>
<keyword evidence="23" id="KW-0628">Postsynaptic cell membrane</keyword>
<accession>A0A8C9A7Q9</accession>
<comment type="catalytic activity">
    <reaction evidence="31">
        <text>Ca(2+)(in) = Ca(2+)(out)</text>
        <dbReference type="Rhea" id="RHEA:29671"/>
        <dbReference type="ChEBI" id="CHEBI:29108"/>
    </reaction>
</comment>
<dbReference type="InterPro" id="IPR024862">
    <property type="entry name" value="TRPV"/>
</dbReference>
<keyword evidence="11" id="KW-0677">Repeat</keyword>
<evidence type="ECO:0000256" key="30">
    <source>
        <dbReference type="ARBA" id="ARBA00036239"/>
    </source>
</evidence>
<dbReference type="InterPro" id="IPR002110">
    <property type="entry name" value="Ankyrin_rpt"/>
</dbReference>
<dbReference type="GO" id="GO:0005262">
    <property type="term" value="F:calcium channel activity"/>
    <property type="evidence" value="ECO:0007669"/>
    <property type="project" value="UniProtKB-KW"/>
</dbReference>
<evidence type="ECO:0000256" key="33">
    <source>
        <dbReference type="SAM" id="MobiDB-lite"/>
    </source>
</evidence>
<evidence type="ECO:0000256" key="23">
    <source>
        <dbReference type="ARBA" id="ARBA00023257"/>
    </source>
</evidence>
<dbReference type="GO" id="GO:0098982">
    <property type="term" value="C:GABA-ergic synapse"/>
    <property type="evidence" value="ECO:0007669"/>
    <property type="project" value="Ensembl"/>
</dbReference>
<evidence type="ECO:0000256" key="27">
    <source>
        <dbReference type="ARBA" id="ARBA00033256"/>
    </source>
</evidence>
<dbReference type="GO" id="GO:0097603">
    <property type="term" value="F:temperature-gated ion channel activity"/>
    <property type="evidence" value="ECO:0007669"/>
    <property type="project" value="Ensembl"/>
</dbReference>
<dbReference type="InterPro" id="IPR008347">
    <property type="entry name" value="TrpV1-4"/>
</dbReference>
<feature type="region of interest" description="Disordered" evidence="33">
    <location>
        <begin position="829"/>
        <end position="851"/>
    </location>
</feature>
<keyword evidence="9 34" id="KW-0812">Transmembrane</keyword>
<evidence type="ECO:0000256" key="17">
    <source>
        <dbReference type="ARBA" id="ARBA00023018"/>
    </source>
</evidence>
<feature type="transmembrane region" description="Helical" evidence="34">
    <location>
        <begin position="523"/>
        <end position="543"/>
    </location>
</feature>
<dbReference type="AlphaFoldDB" id="A0A8C9A7Q9"/>
<comment type="catalytic activity">
    <reaction evidence="30">
        <text>Na(+)(in) = Na(+)(out)</text>
        <dbReference type="Rhea" id="RHEA:34963"/>
        <dbReference type="ChEBI" id="CHEBI:29101"/>
    </reaction>
</comment>
<evidence type="ECO:0000256" key="32">
    <source>
        <dbReference type="PROSITE-ProRule" id="PRU00023"/>
    </source>
</evidence>
<evidence type="ECO:0000256" key="31">
    <source>
        <dbReference type="ARBA" id="ARBA00036634"/>
    </source>
</evidence>
<evidence type="ECO:0000256" key="7">
    <source>
        <dbReference type="ARBA" id="ARBA00022568"/>
    </source>
</evidence>
<keyword evidence="21 34" id="KW-0472">Membrane</keyword>
<comment type="subcellular location">
    <subcellularLocation>
        <location evidence="1">Cell projection</location>
        <location evidence="1">Dendritic spine membrane</location>
        <topology evidence="1">Multi-pass membrane protein</topology>
    </subcellularLocation>
</comment>
<dbReference type="Gene3D" id="1.10.287.70">
    <property type="match status" value="1"/>
</dbReference>
<dbReference type="GO" id="GO:0005516">
    <property type="term" value="F:calmodulin binding"/>
    <property type="evidence" value="ECO:0007669"/>
    <property type="project" value="UniProtKB-KW"/>
</dbReference>
<dbReference type="NCBIfam" id="TIGR00870">
    <property type="entry name" value="trp"/>
    <property type="match status" value="1"/>
</dbReference>
<reference evidence="36" key="1">
    <citation type="submission" date="2025-08" db="UniProtKB">
        <authorList>
            <consortium name="Ensembl"/>
        </authorList>
    </citation>
    <scope>IDENTIFICATION</scope>
</reference>
<dbReference type="FunFam" id="1.10.287.70:FF:000074">
    <property type="entry name" value="Transient receptor potential cation channel subfamily V member 1"/>
    <property type="match status" value="1"/>
</dbReference>
<evidence type="ECO:0000256" key="20">
    <source>
        <dbReference type="ARBA" id="ARBA00023065"/>
    </source>
</evidence>
<evidence type="ECO:0000256" key="28">
    <source>
        <dbReference type="ARBA" id="ARBA00034269"/>
    </source>
</evidence>
<evidence type="ECO:0000256" key="22">
    <source>
        <dbReference type="ARBA" id="ARBA00023180"/>
    </source>
</evidence>
<dbReference type="GO" id="GO:0071468">
    <property type="term" value="P:cellular response to acidic pH"/>
    <property type="evidence" value="ECO:0007669"/>
    <property type="project" value="Ensembl"/>
</dbReference>
<evidence type="ECO:0000259" key="35">
    <source>
        <dbReference type="Pfam" id="PF00520"/>
    </source>
</evidence>
<dbReference type="Ensembl" id="ENSPSMT00000030284.1">
    <property type="protein sequence ID" value="ENSPSMP00000026160.1"/>
    <property type="gene ID" value="ENSPSMG00000018282.1"/>
</dbReference>
<dbReference type="Proteomes" id="UP000694414">
    <property type="component" value="Unplaced"/>
</dbReference>
<dbReference type="Gene3D" id="1.25.40.20">
    <property type="entry name" value="Ankyrin repeat-containing domain"/>
    <property type="match status" value="1"/>
</dbReference>
<sequence>MKKWGSSDLGESEDPPQQDSCPDPLDGDPDSKLPAAKLHFSMAKRRTRLFGKGDSEEKSSMDGSYEEGELASCPTITVSPVVIVQRHGDGPTCARQLSQDSVTAGAEKTLKLYDRRRIFEAVAQNNCQELESLLLFLQKSKKQLTDSEFKDPETGKTCLLKAMLNLHEGQNDTIPLLLEIARQTDSLKEFVNASYTDSYYKGQTALHIAIERRNMALVTLLVENGADVQAAANGDFFKNTKGRPGFYFGELPLSLAACTNQLAIVKFLLQNSWQPADISAGDSGGNTVLHALVEVADNTVDNTKFVTTMYNEILILGAKLHPTLKLEELTNKKGMTPLALAAGSGKIGVGGERTPLSFAVLAYILQREIQEPECRHLSRKFTEWAYGPVHSSLYDLSCVDTCEKNSVLEVIAYSSSETPNRHDMLLVEPLNRLLQDKWDRFVKRIFYFNFFAYSLYMIIFTVVAYYRPVDGLPPFQMKNTVEDYFRATGEILSVAGGVYFFFRGIQYFLQRRPSMKALFVDSYSEMFFFIQSLFMLATVVLYFSHRKEYVASMVFSLALGWTNMLYYTRGFQQMGIYAVMIEKMILRDLCRFMFVYVIFLFGFSTAVVTLIEDGKNNSVSTESTSHKLRGHGCRPSDSSYNSLYSTCLELFKFTIGMGDLEFTENYDFKAVFIILLLVYVILTYILLLNMLIALMGETVNKIAQESKNIWKLQRAITILDTEKSFLKCMRKAFRSGKLLQVGYTPDGKDDYRWCFRVDEVNWTTWNTNVGIINEDPGNCEGVKRTLSFSLRPGRASGRNWKNFALVPLLRDASARDRHSAQPEEVHLRQFAGSLKPEDAEVFKNPAASGEK</sequence>
<evidence type="ECO:0000256" key="26">
    <source>
        <dbReference type="ARBA" id="ARBA00031766"/>
    </source>
</evidence>
<evidence type="ECO:0000256" key="15">
    <source>
        <dbReference type="ARBA" id="ARBA00022860"/>
    </source>
</evidence>
<dbReference type="GO" id="GO:0002790">
    <property type="term" value="P:peptide secretion"/>
    <property type="evidence" value="ECO:0007669"/>
    <property type="project" value="Ensembl"/>
</dbReference>
<evidence type="ECO:0000256" key="9">
    <source>
        <dbReference type="ARBA" id="ARBA00022692"/>
    </source>
</evidence>
<keyword evidence="25" id="KW-0407">Ion channel</keyword>
<keyword evidence="37" id="KW-1185">Reference proteome</keyword>
<evidence type="ECO:0000256" key="24">
    <source>
        <dbReference type="ARBA" id="ARBA00023273"/>
    </source>
</evidence>
<dbReference type="Pfam" id="PF12796">
    <property type="entry name" value="Ank_2"/>
    <property type="match status" value="1"/>
</dbReference>
<evidence type="ECO:0000256" key="16">
    <source>
        <dbReference type="ARBA" id="ARBA00022989"/>
    </source>
</evidence>
<dbReference type="InterPro" id="IPR036770">
    <property type="entry name" value="Ankyrin_rpt-contain_sf"/>
</dbReference>